<proteinExistence type="predicted"/>
<dbReference type="EMBL" id="BARS01029156">
    <property type="protein sequence ID" value="GAG01435.1"/>
    <property type="molecule type" value="Genomic_DNA"/>
</dbReference>
<feature type="region of interest" description="Disordered" evidence="1">
    <location>
        <begin position="34"/>
        <end position="67"/>
    </location>
</feature>
<dbReference type="AlphaFoldDB" id="X0U798"/>
<accession>X0U798</accession>
<feature type="compositionally biased region" description="Gly residues" evidence="1">
    <location>
        <begin position="51"/>
        <end position="65"/>
    </location>
</feature>
<comment type="caution">
    <text evidence="2">The sequence shown here is derived from an EMBL/GenBank/DDBJ whole genome shotgun (WGS) entry which is preliminary data.</text>
</comment>
<gene>
    <name evidence="2" type="ORF">S01H1_45606</name>
</gene>
<protein>
    <submittedName>
        <fullName evidence="2">Uncharacterized protein</fullName>
    </submittedName>
</protein>
<sequence>NETFGIGGDIDELMEAFMERRRTKMVLQLEFETQTGAPPPASAPEIVTPAGAGGGGHPGGGGFARGGSVVARRPTMALFGEGGPEIAQFTPLSQMNQSASFTKRLEVDINMRGSAPPGVRSTEREQIAGVMVDAMREAGLFATQEG</sequence>
<reference evidence="2" key="1">
    <citation type="journal article" date="2014" name="Front. Microbiol.">
        <title>High frequency of phylogenetically diverse reductive dehalogenase-homologous genes in deep subseafloor sedimentary metagenomes.</title>
        <authorList>
            <person name="Kawai M."/>
            <person name="Futagami T."/>
            <person name="Toyoda A."/>
            <person name="Takaki Y."/>
            <person name="Nishi S."/>
            <person name="Hori S."/>
            <person name="Arai W."/>
            <person name="Tsubouchi T."/>
            <person name="Morono Y."/>
            <person name="Uchiyama I."/>
            <person name="Ito T."/>
            <person name="Fujiyama A."/>
            <person name="Inagaki F."/>
            <person name="Takami H."/>
        </authorList>
    </citation>
    <scope>NUCLEOTIDE SEQUENCE</scope>
    <source>
        <strain evidence="2">Expedition CK06-06</strain>
    </source>
</reference>
<evidence type="ECO:0000256" key="1">
    <source>
        <dbReference type="SAM" id="MobiDB-lite"/>
    </source>
</evidence>
<feature type="non-terminal residue" evidence="2">
    <location>
        <position position="1"/>
    </location>
</feature>
<evidence type="ECO:0000313" key="2">
    <source>
        <dbReference type="EMBL" id="GAG01435.1"/>
    </source>
</evidence>
<organism evidence="2">
    <name type="scientific">marine sediment metagenome</name>
    <dbReference type="NCBI Taxonomy" id="412755"/>
    <lineage>
        <taxon>unclassified sequences</taxon>
        <taxon>metagenomes</taxon>
        <taxon>ecological metagenomes</taxon>
    </lineage>
</organism>
<name>X0U798_9ZZZZ</name>